<proteinExistence type="predicted"/>
<feature type="domain" description="FAS1-like dehydratase" evidence="1">
    <location>
        <begin position="45"/>
        <end position="162"/>
    </location>
</feature>
<dbReference type="EMBL" id="QZKU01000038">
    <property type="protein sequence ID" value="RJP24262.1"/>
    <property type="molecule type" value="Genomic_DNA"/>
</dbReference>
<gene>
    <name evidence="2" type="ORF">C4520_04470</name>
</gene>
<dbReference type="CDD" id="cd03441">
    <property type="entry name" value="R_hydratase_like"/>
    <property type="match status" value="1"/>
</dbReference>
<organism evidence="2 3">
    <name type="scientific">Abyssobacteria bacterium (strain SURF_5)</name>
    <dbReference type="NCBI Taxonomy" id="2093360"/>
    <lineage>
        <taxon>Bacteria</taxon>
        <taxon>Pseudomonadati</taxon>
        <taxon>Candidatus Hydrogenedentota</taxon>
        <taxon>Candidatus Abyssobacteria</taxon>
    </lineage>
</organism>
<evidence type="ECO:0000313" key="3">
    <source>
        <dbReference type="Proteomes" id="UP000265882"/>
    </source>
</evidence>
<dbReference type="SUPFAM" id="SSF54637">
    <property type="entry name" value="Thioesterase/thiol ester dehydrase-isomerase"/>
    <property type="match status" value="1"/>
</dbReference>
<protein>
    <recommendedName>
        <fullName evidence="1">FAS1-like dehydratase domain-containing protein</fullName>
    </recommendedName>
</protein>
<evidence type="ECO:0000313" key="2">
    <source>
        <dbReference type="EMBL" id="RJP24262.1"/>
    </source>
</evidence>
<dbReference type="Gene3D" id="3.10.129.10">
    <property type="entry name" value="Hotdog Thioesterase"/>
    <property type="match status" value="1"/>
</dbReference>
<dbReference type="InterPro" id="IPR039569">
    <property type="entry name" value="FAS1-like_DH_region"/>
</dbReference>
<dbReference type="Pfam" id="PF13452">
    <property type="entry name" value="FAS1_DH_region"/>
    <property type="match status" value="1"/>
</dbReference>
<name>A0A3A4NZ67_ABYX5</name>
<dbReference type="AlphaFoldDB" id="A0A3A4NZ67"/>
<accession>A0A3A4NZ67</accession>
<dbReference type="InterPro" id="IPR029069">
    <property type="entry name" value="HotDog_dom_sf"/>
</dbReference>
<sequence>MVPRHFEKYFKTEKHRQFDTDFFKGAENYEAWDEIDFESQDEIPGERTFTITADDMKFYAEAALDDNPLMHDEDLAKKSAYAQLMPHPLFITQIAFWCIGAKGRGNWVRTPGARNPGQDIEIFEPFRVGETIHIKARPYDRYIKRGKYYLQYKADFYNQHDVKKASWIATLILPKTRADIKKFLEGRRGVDV</sequence>
<reference evidence="2 3" key="1">
    <citation type="journal article" date="2017" name="ISME J.">
        <title>Energy and carbon metabolisms in a deep terrestrial subsurface fluid microbial community.</title>
        <authorList>
            <person name="Momper L."/>
            <person name="Jungbluth S.P."/>
            <person name="Lee M.D."/>
            <person name="Amend J.P."/>
        </authorList>
    </citation>
    <scope>NUCLEOTIDE SEQUENCE [LARGE SCALE GENOMIC DNA]</scope>
    <source>
        <strain evidence="2">SURF_5</strain>
    </source>
</reference>
<evidence type="ECO:0000259" key="1">
    <source>
        <dbReference type="Pfam" id="PF13452"/>
    </source>
</evidence>
<comment type="caution">
    <text evidence="2">The sequence shown here is derived from an EMBL/GenBank/DDBJ whole genome shotgun (WGS) entry which is preliminary data.</text>
</comment>
<dbReference type="Proteomes" id="UP000265882">
    <property type="component" value="Unassembled WGS sequence"/>
</dbReference>